<dbReference type="PATRIC" id="fig|1121305.3.peg.1488"/>
<accession>A0A151AN37</accession>
<evidence type="ECO:0000313" key="1">
    <source>
        <dbReference type="EMBL" id="KYH29041.1"/>
    </source>
</evidence>
<evidence type="ECO:0000313" key="2">
    <source>
        <dbReference type="Proteomes" id="UP000075374"/>
    </source>
</evidence>
<sequence length="149" mass="17667">MDWNKKIEDIINNKKWIKNDTGLWKIQCCKLFKDNGELMLFIVTDELNGPAVARVEKVVVTNNSSELVMFYDNEYDAVLEEDEYEHYSEFLTREEWDVLFSGNAAKELFEMDMLSEEEGFYVEPHEGIERFMNNYDKEISEEIAGYFNL</sequence>
<dbReference type="Proteomes" id="UP000075374">
    <property type="component" value="Unassembled WGS sequence"/>
</dbReference>
<gene>
    <name evidence="1" type="ORF">CLCOL_14810</name>
</gene>
<keyword evidence="2" id="KW-1185">Reference proteome</keyword>
<name>A0A151AN37_9CLOT</name>
<reference evidence="1 2" key="1">
    <citation type="submission" date="2016-02" db="EMBL/GenBank/DDBJ databases">
        <title>Genome sequence of Clostridium colicanis DSM 13634.</title>
        <authorList>
            <person name="Poehlein A."/>
            <person name="Daniel R."/>
        </authorList>
    </citation>
    <scope>NUCLEOTIDE SEQUENCE [LARGE SCALE GENOMIC DNA]</scope>
    <source>
        <strain evidence="1 2">DSM 13634</strain>
    </source>
</reference>
<dbReference type="AlphaFoldDB" id="A0A151AN37"/>
<organism evidence="1 2">
    <name type="scientific">Clostridium colicanis DSM 13634</name>
    <dbReference type="NCBI Taxonomy" id="1121305"/>
    <lineage>
        <taxon>Bacteria</taxon>
        <taxon>Bacillati</taxon>
        <taxon>Bacillota</taxon>
        <taxon>Clostridia</taxon>
        <taxon>Eubacteriales</taxon>
        <taxon>Clostridiaceae</taxon>
        <taxon>Clostridium</taxon>
    </lineage>
</organism>
<dbReference type="RefSeq" id="WP_061858328.1">
    <property type="nucleotide sequence ID" value="NZ_LTBB01000006.1"/>
</dbReference>
<dbReference type="EMBL" id="LTBB01000006">
    <property type="protein sequence ID" value="KYH29041.1"/>
    <property type="molecule type" value="Genomic_DNA"/>
</dbReference>
<proteinExistence type="predicted"/>
<protein>
    <submittedName>
        <fullName evidence="1">Uncharacterized protein</fullName>
    </submittedName>
</protein>
<comment type="caution">
    <text evidence="1">The sequence shown here is derived from an EMBL/GenBank/DDBJ whole genome shotgun (WGS) entry which is preliminary data.</text>
</comment>